<protein>
    <submittedName>
        <fullName evidence="3">Putative 60S ribosomal protein L7-B</fullName>
    </submittedName>
</protein>
<reference evidence="3 4" key="1">
    <citation type="submission" date="2014-02" db="EMBL/GenBank/DDBJ databases">
        <authorList>
            <person name="Sibley D."/>
            <person name="Venepally P."/>
            <person name="Karamycheva S."/>
            <person name="Hadjithomas M."/>
            <person name="Khan A."/>
            <person name="Brunk B."/>
            <person name="Roos D."/>
            <person name="Caler E."/>
            <person name="Lorenzi H."/>
        </authorList>
    </citation>
    <scope>NUCLEOTIDE SEQUENCE [LARGE SCALE GENOMIC DNA]</scope>
    <source>
        <strain evidence="3 4">GAB2-2007-GAL-DOM2</strain>
    </source>
</reference>
<feature type="compositionally biased region" description="Polar residues" evidence="2">
    <location>
        <begin position="1"/>
        <end position="14"/>
    </location>
</feature>
<dbReference type="GO" id="GO:0003735">
    <property type="term" value="F:structural constituent of ribosome"/>
    <property type="evidence" value="ECO:0007669"/>
    <property type="project" value="TreeGrafter"/>
</dbReference>
<dbReference type="InterPro" id="IPR036919">
    <property type="entry name" value="Ribo_uL30_ferredoxin-like_sf"/>
</dbReference>
<dbReference type="VEuPathDB" id="ToxoDB:TGDOM2_250730"/>
<evidence type="ECO:0000313" key="3">
    <source>
        <dbReference type="EMBL" id="KFG40670.1"/>
    </source>
</evidence>
<feature type="compositionally biased region" description="Basic and acidic residues" evidence="2">
    <location>
        <begin position="18"/>
        <end position="28"/>
    </location>
</feature>
<comment type="caution">
    <text evidence="3">The sequence shown here is derived from an EMBL/GenBank/DDBJ whole genome shotgun (WGS) entry which is preliminary data.</text>
</comment>
<feature type="coiled-coil region" evidence="1">
    <location>
        <begin position="37"/>
        <end position="64"/>
    </location>
</feature>
<dbReference type="AlphaFoldDB" id="A0A086K8F2"/>
<gene>
    <name evidence="3" type="ORF">TGDOM2_250730</name>
</gene>
<dbReference type="EMBL" id="AHZU02000749">
    <property type="protein sequence ID" value="KFG40670.1"/>
    <property type="molecule type" value="Genomic_DNA"/>
</dbReference>
<accession>A0A086K8F2</accession>
<dbReference type="OrthoDB" id="28644at2759"/>
<evidence type="ECO:0000256" key="2">
    <source>
        <dbReference type="SAM" id="MobiDB-lite"/>
    </source>
</evidence>
<evidence type="ECO:0000256" key="1">
    <source>
        <dbReference type="SAM" id="Coils"/>
    </source>
</evidence>
<dbReference type="Gene3D" id="3.30.1390.20">
    <property type="entry name" value="Ribosomal protein L30, ferredoxin-like fold domain"/>
    <property type="match status" value="1"/>
</dbReference>
<proteinExistence type="predicted"/>
<keyword evidence="3" id="KW-0687">Ribonucleoprotein</keyword>
<dbReference type="SUPFAM" id="SSF55129">
    <property type="entry name" value="Ribosomal protein L30p/L7e"/>
    <property type="match status" value="1"/>
</dbReference>
<dbReference type="Proteomes" id="UP000028837">
    <property type="component" value="Unassembled WGS sequence"/>
</dbReference>
<dbReference type="InterPro" id="IPR039699">
    <property type="entry name" value="Ribosomal_uL30"/>
</dbReference>
<keyword evidence="3" id="KW-0689">Ribosomal protein</keyword>
<dbReference type="PANTHER" id="PTHR11524:SF16">
    <property type="entry name" value="LARGE RIBOSOMAL SUBUNIT PROTEIN UL30"/>
    <property type="match status" value="1"/>
</dbReference>
<evidence type="ECO:0000313" key="4">
    <source>
        <dbReference type="Proteomes" id="UP000028837"/>
    </source>
</evidence>
<name>A0A086K8F2_TOXGO</name>
<feature type="region of interest" description="Disordered" evidence="2">
    <location>
        <begin position="1"/>
        <end position="31"/>
    </location>
</feature>
<organism evidence="3 4">
    <name type="scientific">Toxoplasma gondii GAB2-2007-GAL-DOM2</name>
    <dbReference type="NCBI Taxonomy" id="1130820"/>
    <lineage>
        <taxon>Eukaryota</taxon>
        <taxon>Sar</taxon>
        <taxon>Alveolata</taxon>
        <taxon>Apicomplexa</taxon>
        <taxon>Conoidasida</taxon>
        <taxon>Coccidia</taxon>
        <taxon>Eucoccidiorida</taxon>
        <taxon>Eimeriorina</taxon>
        <taxon>Sarcocystidae</taxon>
        <taxon>Toxoplasma</taxon>
    </lineage>
</organism>
<dbReference type="GO" id="GO:0022625">
    <property type="term" value="C:cytosolic large ribosomal subunit"/>
    <property type="evidence" value="ECO:0007669"/>
    <property type="project" value="TreeGrafter"/>
</dbReference>
<sequence>MVKSQKSAVDTSALQHEGGAKVELRPRNPGEALKVAKTVLRRREQNLEEKAERAKKIRRLKRREDRDCHKQVIKSAQHFVKRARLRSVDNKRVVFAKKTPARKPREQARCPLILVVRNGREGGSPEVQAGLKRLGLRKPFWGTVLRNDEATSQQMRLLDPFVFYGYPTIQTLRKLFLTRGCLRINDKETTSLTDNAKVEEHLGAYGMLCVEDVVQELWTAGRHFDDIKQHLCAFQLSNLKKVEGLYARRNEFGNMREAINKKIWKIA</sequence>
<dbReference type="GO" id="GO:0003723">
    <property type="term" value="F:RNA binding"/>
    <property type="evidence" value="ECO:0007669"/>
    <property type="project" value="TreeGrafter"/>
</dbReference>
<dbReference type="PANTHER" id="PTHR11524">
    <property type="entry name" value="60S RIBOSOMAL PROTEIN L7"/>
    <property type="match status" value="1"/>
</dbReference>
<dbReference type="GO" id="GO:0000463">
    <property type="term" value="P:maturation of LSU-rRNA from tricistronic rRNA transcript (SSU-rRNA, 5.8S rRNA, LSU-rRNA)"/>
    <property type="evidence" value="ECO:0007669"/>
    <property type="project" value="TreeGrafter"/>
</dbReference>
<keyword evidence="1" id="KW-0175">Coiled coil</keyword>